<dbReference type="SUPFAM" id="SSF52091">
    <property type="entry name" value="SpoIIaa-like"/>
    <property type="match status" value="1"/>
</dbReference>
<protein>
    <submittedName>
        <fullName evidence="2">STAS domain-containing protein</fullName>
    </submittedName>
</protein>
<accession>A0AAE2VDY8</accession>
<feature type="domain" description="STAS" evidence="1">
    <location>
        <begin position="18"/>
        <end position="98"/>
    </location>
</feature>
<dbReference type="RefSeq" id="WP_309491117.1">
    <property type="nucleotide sequence ID" value="NZ_JAENIG010000014.1"/>
</dbReference>
<dbReference type="Gene3D" id="3.30.750.24">
    <property type="entry name" value="STAS domain"/>
    <property type="match status" value="1"/>
</dbReference>
<dbReference type="AlphaFoldDB" id="A0AAE2VDY8"/>
<evidence type="ECO:0000259" key="1">
    <source>
        <dbReference type="PROSITE" id="PS50801"/>
    </source>
</evidence>
<dbReference type="PROSITE" id="PS50801">
    <property type="entry name" value="STAS"/>
    <property type="match status" value="1"/>
</dbReference>
<sequence>MSAENPISASRESEFSWIRCEGKGSFLNSPTLKQWAENEINSGATTVVVDLAACTGMDSTFMGTLAGLAMRLMKIPDAHLQIAEPGDRNQQSLEDLGLDVLMQINPKEAVWEDRIPEIRANLTPCGDEGSPRDRGSHVLDAHKKLVEADDANAEKFATVLDFLEAEVKAKKTGNK</sequence>
<dbReference type="CDD" id="cd07043">
    <property type="entry name" value="STAS_anti-anti-sigma_factors"/>
    <property type="match status" value="1"/>
</dbReference>
<dbReference type="InterPro" id="IPR002645">
    <property type="entry name" value="STAS_dom"/>
</dbReference>
<dbReference type="EMBL" id="JAENIG010000014">
    <property type="protein sequence ID" value="MBK1856496.1"/>
    <property type="molecule type" value="Genomic_DNA"/>
</dbReference>
<dbReference type="Proteomes" id="UP000634206">
    <property type="component" value="Unassembled WGS sequence"/>
</dbReference>
<dbReference type="Pfam" id="PF01740">
    <property type="entry name" value="STAS"/>
    <property type="match status" value="1"/>
</dbReference>
<keyword evidence="3" id="KW-1185">Reference proteome</keyword>
<evidence type="ECO:0000313" key="2">
    <source>
        <dbReference type="EMBL" id="MBK1856496.1"/>
    </source>
</evidence>
<reference evidence="2" key="1">
    <citation type="submission" date="2021-01" db="EMBL/GenBank/DDBJ databases">
        <title>Modified the classification status of verrucomicrobia.</title>
        <authorList>
            <person name="Feng X."/>
        </authorList>
    </citation>
    <scope>NUCLEOTIDE SEQUENCE</scope>
    <source>
        <strain evidence="2">5K15</strain>
    </source>
</reference>
<organism evidence="2 3">
    <name type="scientific">Oceaniferula flava</name>
    <dbReference type="NCBI Taxonomy" id="2800421"/>
    <lineage>
        <taxon>Bacteria</taxon>
        <taxon>Pseudomonadati</taxon>
        <taxon>Verrucomicrobiota</taxon>
        <taxon>Verrucomicrobiia</taxon>
        <taxon>Verrucomicrobiales</taxon>
        <taxon>Verrucomicrobiaceae</taxon>
        <taxon>Oceaniferula</taxon>
    </lineage>
</organism>
<dbReference type="InterPro" id="IPR036513">
    <property type="entry name" value="STAS_dom_sf"/>
</dbReference>
<proteinExistence type="predicted"/>
<comment type="caution">
    <text evidence="2">The sequence shown here is derived from an EMBL/GenBank/DDBJ whole genome shotgun (WGS) entry which is preliminary data.</text>
</comment>
<gene>
    <name evidence="2" type="ORF">JIN83_16110</name>
</gene>
<name>A0AAE2VDY8_9BACT</name>
<evidence type="ECO:0000313" key="3">
    <source>
        <dbReference type="Proteomes" id="UP000634206"/>
    </source>
</evidence>